<feature type="domain" description="[F-actin]-monooxygenase MICAL1-3-like Rossman" evidence="17">
    <location>
        <begin position="236"/>
        <end position="365"/>
    </location>
</feature>
<dbReference type="GO" id="GO:0003779">
    <property type="term" value="F:actin binding"/>
    <property type="evidence" value="ECO:0007669"/>
    <property type="project" value="UniProtKB-KW"/>
</dbReference>
<evidence type="ECO:0000256" key="10">
    <source>
        <dbReference type="ARBA" id="ARBA00022857"/>
    </source>
</evidence>
<accession>A0A9F7RFW6</accession>
<evidence type="ECO:0000256" key="9">
    <source>
        <dbReference type="ARBA" id="ARBA00022833"/>
    </source>
</evidence>
<dbReference type="PANTHER" id="PTHR23167:SF35">
    <property type="entry name" value="[F-ACTIN]-MONOOXYGENASE MICAL1"/>
    <property type="match status" value="1"/>
</dbReference>
<organism evidence="18 19">
    <name type="scientific">Ictalurus punctatus</name>
    <name type="common">Channel catfish</name>
    <name type="synonym">Silurus punctatus</name>
    <dbReference type="NCBI Taxonomy" id="7998"/>
    <lineage>
        <taxon>Eukaryota</taxon>
        <taxon>Metazoa</taxon>
        <taxon>Chordata</taxon>
        <taxon>Craniata</taxon>
        <taxon>Vertebrata</taxon>
        <taxon>Euteleostomi</taxon>
        <taxon>Actinopterygii</taxon>
        <taxon>Neopterygii</taxon>
        <taxon>Teleostei</taxon>
        <taxon>Ostariophysi</taxon>
        <taxon>Siluriformes</taxon>
        <taxon>Ictaluridae</taxon>
        <taxon>Ictalurus</taxon>
    </lineage>
</organism>
<gene>
    <name evidence="19" type="primary">mical1</name>
</gene>
<evidence type="ECO:0000256" key="5">
    <source>
        <dbReference type="ARBA" id="ARBA00022490"/>
    </source>
</evidence>
<evidence type="ECO:0000256" key="14">
    <source>
        <dbReference type="ARBA" id="ARBA00023203"/>
    </source>
</evidence>
<evidence type="ECO:0000256" key="2">
    <source>
        <dbReference type="ARBA" id="ARBA00004496"/>
    </source>
</evidence>
<reference evidence="19" key="2">
    <citation type="submission" date="2025-08" db="UniProtKB">
        <authorList>
            <consortium name="RefSeq"/>
        </authorList>
    </citation>
    <scope>IDENTIFICATION</scope>
    <source>
        <tissue evidence="19">Blood</tissue>
    </source>
</reference>
<evidence type="ECO:0000313" key="18">
    <source>
        <dbReference type="Proteomes" id="UP000221080"/>
    </source>
</evidence>
<dbReference type="FunFam" id="3.50.50.60:FF:000004">
    <property type="entry name" value="protein-methionine sulfoxide oxidase MICAL2 isoform X1"/>
    <property type="match status" value="1"/>
</dbReference>
<dbReference type="Pfam" id="PF25413">
    <property type="entry name" value="Rossman_Mical"/>
    <property type="match status" value="1"/>
</dbReference>
<keyword evidence="11" id="KW-0560">Oxidoreductase</keyword>
<name>A0A9F7RFW6_ICTPU</name>
<keyword evidence="12" id="KW-0503">Monooxygenase</keyword>
<evidence type="ECO:0000256" key="4">
    <source>
        <dbReference type="ARBA" id="ARBA00012709"/>
    </source>
</evidence>
<dbReference type="GeneID" id="108276121"/>
<comment type="cofactor">
    <cofactor evidence="1">
        <name>FAD</name>
        <dbReference type="ChEBI" id="CHEBI:57692"/>
    </cofactor>
</comment>
<evidence type="ECO:0000256" key="13">
    <source>
        <dbReference type="ARBA" id="ARBA00023038"/>
    </source>
</evidence>
<dbReference type="AlphaFoldDB" id="A0A9F7RFW6"/>
<evidence type="ECO:0000256" key="12">
    <source>
        <dbReference type="ARBA" id="ARBA00023033"/>
    </source>
</evidence>
<keyword evidence="18" id="KW-1185">Reference proteome</keyword>
<comment type="subcellular location">
    <subcellularLocation>
        <location evidence="2">Cytoplasm</location>
    </subcellularLocation>
</comment>
<evidence type="ECO:0000313" key="19">
    <source>
        <dbReference type="RefSeq" id="XP_053542214.1"/>
    </source>
</evidence>
<keyword evidence="5" id="KW-0963">Cytoplasm</keyword>
<dbReference type="GO" id="GO:0071949">
    <property type="term" value="F:FAD binding"/>
    <property type="evidence" value="ECO:0007669"/>
    <property type="project" value="InterPro"/>
</dbReference>
<dbReference type="InterPro" id="IPR057494">
    <property type="entry name" value="Rossman_Mical"/>
</dbReference>
<dbReference type="PANTHER" id="PTHR23167">
    <property type="entry name" value="CALPONIN HOMOLOGY DOMAIN-CONTAINING PROTEIN DDB_G0272472-RELATED"/>
    <property type="match status" value="1"/>
</dbReference>
<dbReference type="GO" id="GO:0005737">
    <property type="term" value="C:cytoplasm"/>
    <property type="evidence" value="ECO:0007669"/>
    <property type="project" value="UniProtKB-SubCell"/>
</dbReference>
<evidence type="ECO:0000256" key="15">
    <source>
        <dbReference type="ARBA" id="ARBA00049522"/>
    </source>
</evidence>
<dbReference type="RefSeq" id="XP_053542214.1">
    <property type="nucleotide sequence ID" value="XM_053686239.1"/>
</dbReference>
<dbReference type="GO" id="GO:0120501">
    <property type="term" value="F:F-actin monooxygenase activity"/>
    <property type="evidence" value="ECO:0007669"/>
    <property type="project" value="UniProtKB-EC"/>
</dbReference>
<comment type="catalytic activity">
    <reaction evidence="15">
        <text>L-methionyl-[F-actin] + NADPH + O2 + H(+) = L-methionyl-(R)-S-oxide-[F-actin] + NADP(+) + H2O</text>
        <dbReference type="Rhea" id="RHEA:51308"/>
        <dbReference type="Rhea" id="RHEA-COMP:12953"/>
        <dbReference type="Rhea" id="RHEA-COMP:12956"/>
        <dbReference type="ChEBI" id="CHEBI:15377"/>
        <dbReference type="ChEBI" id="CHEBI:15378"/>
        <dbReference type="ChEBI" id="CHEBI:15379"/>
        <dbReference type="ChEBI" id="CHEBI:16044"/>
        <dbReference type="ChEBI" id="CHEBI:45764"/>
        <dbReference type="ChEBI" id="CHEBI:57783"/>
        <dbReference type="ChEBI" id="CHEBI:58349"/>
        <dbReference type="EC" id="1.14.13.225"/>
    </reaction>
</comment>
<evidence type="ECO:0000256" key="3">
    <source>
        <dbReference type="ARBA" id="ARBA00008223"/>
    </source>
</evidence>
<evidence type="ECO:0000256" key="11">
    <source>
        <dbReference type="ARBA" id="ARBA00023002"/>
    </source>
</evidence>
<reference evidence="18" key="1">
    <citation type="journal article" date="2016" name="Nat. Commun.">
        <title>The channel catfish genome sequence provides insights into the evolution of scale formation in teleosts.</title>
        <authorList>
            <person name="Liu Z."/>
            <person name="Liu S."/>
            <person name="Yao J."/>
            <person name="Bao L."/>
            <person name="Zhang J."/>
            <person name="Li Y."/>
            <person name="Jiang C."/>
            <person name="Sun L."/>
            <person name="Wang R."/>
            <person name="Zhang Y."/>
            <person name="Zhou T."/>
            <person name="Zeng Q."/>
            <person name="Fu Q."/>
            <person name="Gao S."/>
            <person name="Li N."/>
            <person name="Koren S."/>
            <person name="Jiang Y."/>
            <person name="Zimin A."/>
            <person name="Xu P."/>
            <person name="Phillippy A.M."/>
            <person name="Geng X."/>
            <person name="Song L."/>
            <person name="Sun F."/>
            <person name="Li C."/>
            <person name="Wang X."/>
            <person name="Chen A."/>
            <person name="Jin Y."/>
            <person name="Yuan Z."/>
            <person name="Yang Y."/>
            <person name="Tan S."/>
            <person name="Peatman E."/>
            <person name="Lu J."/>
            <person name="Qin Z."/>
            <person name="Dunham R."/>
            <person name="Li Z."/>
            <person name="Sonstegard T."/>
            <person name="Feng J."/>
            <person name="Danzmann R.G."/>
            <person name="Schroeder S."/>
            <person name="Scheffler B."/>
            <person name="Duke M.V."/>
            <person name="Ballard L."/>
            <person name="Kucuktas H."/>
            <person name="Kaltenboeck L."/>
            <person name="Liu H."/>
            <person name="Armbruster J."/>
            <person name="Xie Y."/>
            <person name="Kirby M.L."/>
            <person name="Tian Y."/>
            <person name="Flanagan M.E."/>
            <person name="Mu W."/>
            <person name="Waldbieser G.C."/>
        </authorList>
    </citation>
    <scope>NUCLEOTIDE SEQUENCE [LARGE SCALE GENOMIC DNA]</scope>
    <source>
        <strain evidence="18">SDA103</strain>
    </source>
</reference>
<dbReference type="CTD" id="64780"/>
<dbReference type="Pfam" id="PF01494">
    <property type="entry name" value="FAD_binding_3"/>
    <property type="match status" value="1"/>
</dbReference>
<evidence type="ECO:0000256" key="1">
    <source>
        <dbReference type="ARBA" id="ARBA00001974"/>
    </source>
</evidence>
<proteinExistence type="inferred from homology"/>
<dbReference type="InterPro" id="IPR036188">
    <property type="entry name" value="FAD/NAD-bd_sf"/>
</dbReference>
<keyword evidence="7" id="KW-0479">Metal-binding</keyword>
<keyword evidence="13" id="KW-0440">LIM domain</keyword>
<dbReference type="Proteomes" id="UP000221080">
    <property type="component" value="Chromosome 15"/>
</dbReference>
<sequence length="491" mass="54784">MTDQQNPVNLSHALFDRFVLAGTCKDVRQNFSELCRHLQLDAQDYRHFYGKLKEKLNYWNAKELWEKIDKRAAHPDYDQGKPCAKTKCLVLGAGPCGLRTAIELALLGAQVVLLEKRTSFSRNNVLHLWPYTIRDLRNLGAKKFYGKFCSGSLDHISIRQLQLILLKLALILGVEVHTGVTYNGLVEPQASGTGWRALLLPDSHPASSYQFDVFISAGGGRFVPDGFKRKELRGKLAIGITANFVNHRTKAEAQVPEISGVARIYNQKFFRDLQTEMGIDLENIVYYKDDTHYFVMTAKKNSLLKKGVIMQDNANVEQLLAPANVNGEALLNYARDAAEFSTGRKLPNLEFATNHNAEADVAMFDFTCMHRAEYSSMVMERKGKKLLIGLVGDCLVEPFWPLGTGIARGFLAAFDTAWMVRSWGKGTAHMQVLAESFPATCGGPAELVSETHGLVQKGESERPESVLEVWPGALCPDPTLQTQTHRRVHSG</sequence>
<comment type="similarity">
    <text evidence="3">Belongs to the Mical family.</text>
</comment>
<evidence type="ECO:0000259" key="17">
    <source>
        <dbReference type="Pfam" id="PF25413"/>
    </source>
</evidence>
<evidence type="ECO:0000259" key="16">
    <source>
        <dbReference type="Pfam" id="PF01494"/>
    </source>
</evidence>
<dbReference type="Gene3D" id="3.50.50.60">
    <property type="entry name" value="FAD/NAD(P)-binding domain"/>
    <property type="match status" value="1"/>
</dbReference>
<protein>
    <recommendedName>
        <fullName evidence="4">F-actin monooxygenase</fullName>
        <ecNumber evidence="4">1.14.13.225</ecNumber>
    </recommendedName>
</protein>
<keyword evidence="8" id="KW-0274">FAD</keyword>
<dbReference type="EC" id="1.14.13.225" evidence="4"/>
<keyword evidence="10" id="KW-0521">NADP</keyword>
<evidence type="ECO:0000256" key="7">
    <source>
        <dbReference type="ARBA" id="ARBA00022723"/>
    </source>
</evidence>
<keyword evidence="6" id="KW-0285">Flavoprotein</keyword>
<keyword evidence="9" id="KW-0862">Zinc</keyword>
<evidence type="ECO:0000256" key="8">
    <source>
        <dbReference type="ARBA" id="ARBA00022827"/>
    </source>
</evidence>
<evidence type="ECO:0000256" key="6">
    <source>
        <dbReference type="ARBA" id="ARBA00022630"/>
    </source>
</evidence>
<dbReference type="InterPro" id="IPR002938">
    <property type="entry name" value="FAD-bd"/>
</dbReference>
<feature type="domain" description="FAD-binding" evidence="16">
    <location>
        <begin position="85"/>
        <end position="123"/>
    </location>
</feature>
<dbReference type="SUPFAM" id="SSF51905">
    <property type="entry name" value="FAD/NAD(P)-binding domain"/>
    <property type="match status" value="1"/>
</dbReference>
<keyword evidence="14" id="KW-0009">Actin-binding</keyword>
<dbReference type="GO" id="GO:0046872">
    <property type="term" value="F:metal ion binding"/>
    <property type="evidence" value="ECO:0007669"/>
    <property type="project" value="UniProtKB-KW"/>
</dbReference>
<dbReference type="InterPro" id="IPR050540">
    <property type="entry name" value="F-actin_Monoox_Mical"/>
</dbReference>